<accession>A0AA39WZB8</accession>
<evidence type="ECO:0000313" key="2">
    <source>
        <dbReference type="Proteomes" id="UP001175000"/>
    </source>
</evidence>
<proteinExistence type="predicted"/>
<organism evidence="1 2">
    <name type="scientific">Immersiella caudata</name>
    <dbReference type="NCBI Taxonomy" id="314043"/>
    <lineage>
        <taxon>Eukaryota</taxon>
        <taxon>Fungi</taxon>
        <taxon>Dikarya</taxon>
        <taxon>Ascomycota</taxon>
        <taxon>Pezizomycotina</taxon>
        <taxon>Sordariomycetes</taxon>
        <taxon>Sordariomycetidae</taxon>
        <taxon>Sordariales</taxon>
        <taxon>Lasiosphaeriaceae</taxon>
        <taxon>Immersiella</taxon>
    </lineage>
</organism>
<keyword evidence="2" id="KW-1185">Reference proteome</keyword>
<dbReference type="PANTHER" id="PTHR24148">
    <property type="entry name" value="ANKYRIN REPEAT DOMAIN-CONTAINING PROTEIN 39 HOMOLOG-RELATED"/>
    <property type="match status" value="1"/>
</dbReference>
<dbReference type="Proteomes" id="UP001175000">
    <property type="component" value="Unassembled WGS sequence"/>
</dbReference>
<evidence type="ECO:0000313" key="1">
    <source>
        <dbReference type="EMBL" id="KAK0624385.1"/>
    </source>
</evidence>
<dbReference type="AlphaFoldDB" id="A0AA39WZB8"/>
<dbReference type="PANTHER" id="PTHR24148:SF81">
    <property type="entry name" value="HETEROKARYON INCOMPATIBILITY DOMAIN-CONTAINING PROTEIN"/>
    <property type="match status" value="1"/>
</dbReference>
<comment type="caution">
    <text evidence="1">The sequence shown here is derived from an EMBL/GenBank/DDBJ whole genome shotgun (WGS) entry which is preliminary data.</text>
</comment>
<sequence length="155" mass="17424">MRQIYEQCSRVLVYLGSGIGLQAHGRAPSRRRLHEIEGPSAFPRPPPHDGSLILQELLTPKYFSRVWASTGAPWVRFVAQQAIPATNVYEALRLTAESQVSDPRDKLFALMGLLREDDRLHPDYGLCIQHFFVGLVSYLITKQGLFQILTHAAGL</sequence>
<dbReference type="EMBL" id="JAULSU010000003">
    <property type="protein sequence ID" value="KAK0624385.1"/>
    <property type="molecule type" value="Genomic_DNA"/>
</dbReference>
<gene>
    <name evidence="1" type="ORF">B0T14DRAFT_565661</name>
</gene>
<name>A0AA39WZB8_9PEZI</name>
<protein>
    <submittedName>
        <fullName evidence="1">Uncharacterized protein</fullName>
    </submittedName>
</protein>
<dbReference type="InterPro" id="IPR052895">
    <property type="entry name" value="HetReg/Transcr_Mod"/>
</dbReference>
<reference evidence="1" key="1">
    <citation type="submission" date="2023-06" db="EMBL/GenBank/DDBJ databases">
        <title>Genome-scale phylogeny and comparative genomics of the fungal order Sordariales.</title>
        <authorList>
            <consortium name="Lawrence Berkeley National Laboratory"/>
            <person name="Hensen N."/>
            <person name="Bonometti L."/>
            <person name="Westerberg I."/>
            <person name="Brannstrom I.O."/>
            <person name="Guillou S."/>
            <person name="Cros-Aarteil S."/>
            <person name="Calhoun S."/>
            <person name="Haridas S."/>
            <person name="Kuo A."/>
            <person name="Mondo S."/>
            <person name="Pangilinan J."/>
            <person name="Riley R."/>
            <person name="Labutti K."/>
            <person name="Andreopoulos B."/>
            <person name="Lipzen A."/>
            <person name="Chen C."/>
            <person name="Yanf M."/>
            <person name="Daum C."/>
            <person name="Ng V."/>
            <person name="Clum A."/>
            <person name="Steindorff A."/>
            <person name="Ohm R."/>
            <person name="Martin F."/>
            <person name="Silar P."/>
            <person name="Natvig D."/>
            <person name="Lalanne C."/>
            <person name="Gautier V."/>
            <person name="Ament-Velasquez S.L."/>
            <person name="Kruys A."/>
            <person name="Hutchinson M.I."/>
            <person name="Powell A.J."/>
            <person name="Barry K."/>
            <person name="Miller A.N."/>
            <person name="Grigoriev I.V."/>
            <person name="Debuchy R."/>
            <person name="Gladieux P."/>
            <person name="Thoren M.H."/>
            <person name="Johannesson H."/>
        </authorList>
    </citation>
    <scope>NUCLEOTIDE SEQUENCE</scope>
    <source>
        <strain evidence="1">CBS 606.72</strain>
    </source>
</reference>